<dbReference type="EMBL" id="JACEFO010001677">
    <property type="protein sequence ID" value="KAF8722111.1"/>
    <property type="molecule type" value="Genomic_DNA"/>
</dbReference>
<feature type="region of interest" description="Disordered" evidence="11">
    <location>
        <begin position="365"/>
        <end position="392"/>
    </location>
</feature>
<dbReference type="Pfam" id="PF00777">
    <property type="entry name" value="Glyco_transf_29"/>
    <property type="match status" value="1"/>
</dbReference>
<dbReference type="GO" id="GO:0000139">
    <property type="term" value="C:Golgi membrane"/>
    <property type="evidence" value="ECO:0007669"/>
    <property type="project" value="UniProtKB-SubCell"/>
</dbReference>
<dbReference type="PANTHER" id="PTHR46779:SF2">
    <property type="entry name" value="SIALYLTRANSFERASE-LIKE PROTEIN 2"/>
    <property type="match status" value="1"/>
</dbReference>
<accession>A0A835EXD0</accession>
<keyword evidence="3" id="KW-0328">Glycosyltransferase</keyword>
<evidence type="ECO:0000256" key="3">
    <source>
        <dbReference type="ARBA" id="ARBA00022676"/>
    </source>
</evidence>
<keyword evidence="5" id="KW-0812">Transmembrane</keyword>
<feature type="region of interest" description="Disordered" evidence="11">
    <location>
        <begin position="417"/>
        <end position="456"/>
    </location>
</feature>
<evidence type="ECO:0000256" key="8">
    <source>
        <dbReference type="ARBA" id="ARBA00023034"/>
    </source>
</evidence>
<evidence type="ECO:0000256" key="6">
    <source>
        <dbReference type="ARBA" id="ARBA00022968"/>
    </source>
</evidence>
<dbReference type="SUPFAM" id="SSF56574">
    <property type="entry name" value="Serpins"/>
    <property type="match status" value="1"/>
</dbReference>
<evidence type="ECO:0000256" key="9">
    <source>
        <dbReference type="ARBA" id="ARBA00023136"/>
    </source>
</evidence>
<evidence type="ECO:0000256" key="4">
    <source>
        <dbReference type="ARBA" id="ARBA00022679"/>
    </source>
</evidence>
<evidence type="ECO:0000256" key="5">
    <source>
        <dbReference type="ARBA" id="ARBA00022692"/>
    </source>
</evidence>
<feature type="region of interest" description="Disordered" evidence="11">
    <location>
        <begin position="194"/>
        <end position="233"/>
    </location>
</feature>
<keyword evidence="8" id="KW-0333">Golgi apparatus</keyword>
<reference evidence="12" key="1">
    <citation type="submission" date="2020-07" db="EMBL/GenBank/DDBJ databases">
        <title>Genome sequence and genetic diversity analysis of an under-domesticated orphan crop, white fonio (Digitaria exilis).</title>
        <authorList>
            <person name="Bennetzen J.L."/>
            <person name="Chen S."/>
            <person name="Ma X."/>
            <person name="Wang X."/>
            <person name="Yssel A.E.J."/>
            <person name="Chaluvadi S.R."/>
            <person name="Johnson M."/>
            <person name="Gangashetty P."/>
            <person name="Hamidou F."/>
            <person name="Sanogo M.D."/>
            <person name="Zwaenepoel A."/>
            <person name="Wallace J."/>
            <person name="Van De Peer Y."/>
            <person name="Van Deynze A."/>
        </authorList>
    </citation>
    <scope>NUCLEOTIDE SEQUENCE</scope>
    <source>
        <tissue evidence="12">Leaves</tissue>
    </source>
</reference>
<dbReference type="AlphaFoldDB" id="A0A835EXD0"/>
<comment type="similarity">
    <text evidence="2">Belongs to the glycosyltransferase 29 family.</text>
</comment>
<dbReference type="InterPro" id="IPR001675">
    <property type="entry name" value="Glyco_trans_29"/>
</dbReference>
<keyword evidence="10" id="KW-0325">Glycoprotein</keyword>
<keyword evidence="13" id="KW-1185">Reference proteome</keyword>
<protein>
    <submittedName>
        <fullName evidence="12">Uncharacterized protein</fullName>
    </submittedName>
</protein>
<dbReference type="PANTHER" id="PTHR46779">
    <property type="entry name" value="BETA-1,6-GALACTOSYLTRANSFERASE GALT29A"/>
    <property type="match status" value="1"/>
</dbReference>
<comment type="subcellular location">
    <subcellularLocation>
        <location evidence="1">Golgi apparatus membrane</location>
        <topology evidence="1">Single-pass type II membrane protein</topology>
    </subcellularLocation>
</comment>
<dbReference type="GO" id="GO:0008373">
    <property type="term" value="F:sialyltransferase activity"/>
    <property type="evidence" value="ECO:0007669"/>
    <property type="project" value="InterPro"/>
</dbReference>
<keyword evidence="9" id="KW-0472">Membrane</keyword>
<dbReference type="Proteomes" id="UP000636709">
    <property type="component" value="Unassembled WGS sequence"/>
</dbReference>
<keyword evidence="7" id="KW-1133">Transmembrane helix</keyword>
<evidence type="ECO:0000256" key="7">
    <source>
        <dbReference type="ARBA" id="ARBA00022989"/>
    </source>
</evidence>
<evidence type="ECO:0000313" key="13">
    <source>
        <dbReference type="Proteomes" id="UP000636709"/>
    </source>
</evidence>
<dbReference type="Gene3D" id="3.90.1480.20">
    <property type="entry name" value="Glycosyl transferase family 29"/>
    <property type="match status" value="1"/>
</dbReference>
<dbReference type="InterPro" id="IPR036186">
    <property type="entry name" value="Serpin_sf"/>
</dbReference>
<comment type="caution">
    <text evidence="12">The sequence shown here is derived from an EMBL/GenBank/DDBJ whole genome shotgun (WGS) entry which is preliminary data.</text>
</comment>
<evidence type="ECO:0000256" key="1">
    <source>
        <dbReference type="ARBA" id="ARBA00004323"/>
    </source>
</evidence>
<gene>
    <name evidence="12" type="ORF">HU200_022750</name>
</gene>
<evidence type="ECO:0000313" key="12">
    <source>
        <dbReference type="EMBL" id="KAF8722111.1"/>
    </source>
</evidence>
<feature type="region of interest" description="Disordered" evidence="11">
    <location>
        <begin position="1"/>
        <end position="81"/>
    </location>
</feature>
<keyword evidence="4" id="KW-0808">Transferase</keyword>
<evidence type="ECO:0000256" key="11">
    <source>
        <dbReference type="SAM" id="MobiDB-lite"/>
    </source>
</evidence>
<evidence type="ECO:0000256" key="2">
    <source>
        <dbReference type="ARBA" id="ARBA00006003"/>
    </source>
</evidence>
<sequence length="535" mass="56350">MTATQPLSLQRRRRIAPGGDHLPHGGATSPDGCPSLSASPSQRCGISPDDAPAPPRRGPVLPPTAVLLADGPPHLTSARRHAPHCSRLVREQGLNAADFPVIRHPRSNSSSGLQAVVMALSACDEVSLLGFGKAAEAKLHYHTNQKKELELHDYEAKYEFYRDLQTWPEAVPFLDEEPTFKVPPVEGEVSHIHRPPPGGQPWPMAEVPRPDPAATAVDSAHNDAANRASVAAASQLAPVPSPPLTDPPVGPVAAAGPCRRLGVAGVAIYVATQEEKEVEIARRRWELQGRREGRTPLLQGELVRPFSSPFDMERGIRCDNKTGHVIKLDLRNPDPYDSLNHPFLFLIREGTTGLVLFVGHGNGSGGDHTAATTTLPPVHLTSSPPPEQASGSGGGALLPLLIARLAMAAAAPRIAGSGVLDTRSGSPEAGSTRAGGELGGATDPSRSCGNARAPRRRLLPPRPLLLGLVCRRRTPRRHPCCSRKGSHGPLPVGLPASRSYPAAAVESIATTTPSTLLPLTECATHLGAAGLVPVA</sequence>
<organism evidence="12 13">
    <name type="scientific">Digitaria exilis</name>
    <dbReference type="NCBI Taxonomy" id="1010633"/>
    <lineage>
        <taxon>Eukaryota</taxon>
        <taxon>Viridiplantae</taxon>
        <taxon>Streptophyta</taxon>
        <taxon>Embryophyta</taxon>
        <taxon>Tracheophyta</taxon>
        <taxon>Spermatophyta</taxon>
        <taxon>Magnoliopsida</taxon>
        <taxon>Liliopsida</taxon>
        <taxon>Poales</taxon>
        <taxon>Poaceae</taxon>
        <taxon>PACMAD clade</taxon>
        <taxon>Panicoideae</taxon>
        <taxon>Panicodae</taxon>
        <taxon>Paniceae</taxon>
        <taxon>Anthephorinae</taxon>
        <taxon>Digitaria</taxon>
    </lineage>
</organism>
<dbReference type="OrthoDB" id="10264956at2759"/>
<feature type="compositionally biased region" description="Pro residues" evidence="11">
    <location>
        <begin position="51"/>
        <end position="62"/>
    </location>
</feature>
<name>A0A835EXD0_9POAL</name>
<proteinExistence type="inferred from homology"/>
<keyword evidence="6" id="KW-0735">Signal-anchor</keyword>
<evidence type="ECO:0000256" key="10">
    <source>
        <dbReference type="ARBA" id="ARBA00023180"/>
    </source>
</evidence>
<dbReference type="InterPro" id="IPR038578">
    <property type="entry name" value="GT29-like_sf"/>
</dbReference>